<dbReference type="GO" id="GO:0004408">
    <property type="term" value="F:holocytochrome-c synthase activity"/>
    <property type="evidence" value="ECO:0007669"/>
    <property type="project" value="UniProtKB-EC"/>
</dbReference>
<keyword evidence="6 10" id="KW-0408">Iron</keyword>
<comment type="function">
    <text evidence="10">Lyase that catalyzes the covalent linking of the heme group to the cytochrome C apoprotein to produce the mature functional cytochrome.</text>
</comment>
<dbReference type="Pfam" id="PF01265">
    <property type="entry name" value="Cyto_heme_lyase"/>
    <property type="match status" value="1"/>
</dbReference>
<keyword evidence="3 10" id="KW-0349">Heme</keyword>
<evidence type="ECO:0000256" key="10">
    <source>
        <dbReference type="RuleBase" id="RU363130"/>
    </source>
</evidence>
<keyword evidence="5 10" id="KW-0999">Mitochondrion inner membrane</keyword>
<comment type="subcellular location">
    <subcellularLocation>
        <location evidence="1 10">Mitochondrion inner membrane</location>
    </subcellularLocation>
</comment>
<keyword evidence="7 10" id="KW-0496">Mitochondrion</keyword>
<dbReference type="Proteomes" id="UP000662931">
    <property type="component" value="Chromosome 1"/>
</dbReference>
<dbReference type="InterPro" id="IPR000511">
    <property type="entry name" value="Holocyt_c/c1_synthase"/>
</dbReference>
<dbReference type="AlphaFoldDB" id="A0A875RWS4"/>
<proteinExistence type="inferred from homology"/>
<keyword evidence="12" id="KW-1185">Reference proteome</keyword>
<evidence type="ECO:0000256" key="7">
    <source>
        <dbReference type="ARBA" id="ARBA00023128"/>
    </source>
</evidence>
<dbReference type="RefSeq" id="XP_038777356.1">
    <property type="nucleotide sequence ID" value="XM_038921428.1"/>
</dbReference>
<dbReference type="GO" id="GO:0005743">
    <property type="term" value="C:mitochondrial inner membrane"/>
    <property type="evidence" value="ECO:0007669"/>
    <property type="project" value="UniProtKB-SubCell"/>
</dbReference>
<evidence type="ECO:0000256" key="9">
    <source>
        <dbReference type="ARBA" id="ARBA00023239"/>
    </source>
</evidence>
<evidence type="ECO:0000256" key="1">
    <source>
        <dbReference type="ARBA" id="ARBA00004273"/>
    </source>
</evidence>
<comment type="similarity">
    <text evidence="2 10">Belongs to the cytochrome c-type heme lyase family.</text>
</comment>
<evidence type="ECO:0000256" key="2">
    <source>
        <dbReference type="ARBA" id="ARBA00007255"/>
    </source>
</evidence>
<dbReference type="PROSITE" id="PS00822">
    <property type="entry name" value="CYTO_HEME_LYASE_2"/>
    <property type="match status" value="1"/>
</dbReference>
<dbReference type="KEGG" id="bnn:FOA43_001105"/>
<dbReference type="PANTHER" id="PTHR12743:SF3">
    <property type="entry name" value="HOLOCYTOCHROME-C SYNTHASE"/>
    <property type="match status" value="1"/>
</dbReference>
<keyword evidence="9 10" id="KW-0456">Lyase</keyword>
<evidence type="ECO:0000256" key="4">
    <source>
        <dbReference type="ARBA" id="ARBA00022723"/>
    </source>
</evidence>
<comment type="catalytic activity">
    <reaction evidence="10">
        <text>holo-[cytochrome c] = apo-[cytochrome c] + heme b</text>
        <dbReference type="Rhea" id="RHEA:22648"/>
        <dbReference type="Rhea" id="RHEA-COMP:10725"/>
        <dbReference type="Rhea" id="RHEA-COMP:10726"/>
        <dbReference type="ChEBI" id="CHEBI:29950"/>
        <dbReference type="ChEBI" id="CHEBI:60344"/>
        <dbReference type="ChEBI" id="CHEBI:83739"/>
        <dbReference type="EC" id="4.4.1.17"/>
    </reaction>
</comment>
<protein>
    <recommendedName>
        <fullName evidence="10">Holocytochrome c-type synthase</fullName>
        <ecNumber evidence="10">4.4.1.17</ecNumber>
    </recommendedName>
</protein>
<evidence type="ECO:0000256" key="6">
    <source>
        <dbReference type="ARBA" id="ARBA00023004"/>
    </source>
</evidence>
<keyword evidence="4 10" id="KW-0479">Metal-binding</keyword>
<sequence length="208" mass="23757">MPMDLSSTKYVGQTVDLPTEKTLSSIPKGEKGNEGVWEYPSPQQMLNAMLRKGKGDVPEDSVETMVSIHNFLNEGAWGEILQWEQPYSEATKVEPRLDRFTGRPDQMSPRAKLFSFLGKYFPSKFNDSPPFDRHDWTVLRSDGQGGWSKVRYVIDYYTGPEDEDTGMPTFSLDVRPALDNFTNAKDRVRHWTETEAKPVWDKALGRSN</sequence>
<evidence type="ECO:0000256" key="3">
    <source>
        <dbReference type="ARBA" id="ARBA00022617"/>
    </source>
</evidence>
<keyword evidence="8 10" id="KW-0472">Membrane</keyword>
<evidence type="ECO:0000256" key="5">
    <source>
        <dbReference type="ARBA" id="ARBA00022792"/>
    </source>
</evidence>
<dbReference type="GeneID" id="62194506"/>
<reference evidence="11" key="1">
    <citation type="submission" date="2020-10" db="EMBL/GenBank/DDBJ databases">
        <authorList>
            <person name="Roach M.J.R."/>
        </authorList>
    </citation>
    <scope>NUCLEOTIDE SEQUENCE</scope>
    <source>
        <strain evidence="11">CBS 1945</strain>
    </source>
</reference>
<dbReference type="PANTHER" id="PTHR12743">
    <property type="entry name" value="CYTOCHROME C1 HEME LYASE"/>
    <property type="match status" value="1"/>
</dbReference>
<evidence type="ECO:0000313" key="12">
    <source>
        <dbReference type="Proteomes" id="UP000662931"/>
    </source>
</evidence>
<dbReference type="EC" id="4.4.1.17" evidence="10"/>
<evidence type="ECO:0000313" key="11">
    <source>
        <dbReference type="EMBL" id="QPG73791.1"/>
    </source>
</evidence>
<dbReference type="OrthoDB" id="1158011at2759"/>
<name>A0A875RWS4_EENNA</name>
<organism evidence="11 12">
    <name type="scientific">Eeniella nana</name>
    <name type="common">Yeast</name>
    <name type="synonym">Brettanomyces nanus</name>
    <dbReference type="NCBI Taxonomy" id="13502"/>
    <lineage>
        <taxon>Eukaryota</taxon>
        <taxon>Fungi</taxon>
        <taxon>Dikarya</taxon>
        <taxon>Ascomycota</taxon>
        <taxon>Saccharomycotina</taxon>
        <taxon>Pichiomycetes</taxon>
        <taxon>Pichiales</taxon>
        <taxon>Pichiaceae</taxon>
        <taxon>Brettanomyces</taxon>
    </lineage>
</organism>
<accession>A0A875RWS4</accession>
<dbReference type="EMBL" id="CP064812">
    <property type="protein sequence ID" value="QPG73791.1"/>
    <property type="molecule type" value="Genomic_DNA"/>
</dbReference>
<gene>
    <name evidence="11" type="primary">CYC3</name>
    <name evidence="11" type="ORF">FOA43_001105</name>
</gene>
<evidence type="ECO:0000256" key="8">
    <source>
        <dbReference type="ARBA" id="ARBA00023136"/>
    </source>
</evidence>
<dbReference type="GO" id="GO:0046872">
    <property type="term" value="F:metal ion binding"/>
    <property type="evidence" value="ECO:0007669"/>
    <property type="project" value="UniProtKB-KW"/>
</dbReference>